<dbReference type="InterPro" id="IPR053151">
    <property type="entry name" value="RNase_H-like"/>
</dbReference>
<dbReference type="OrthoDB" id="1906820at2759"/>
<dbReference type="Proteomes" id="UP000027138">
    <property type="component" value="Unassembled WGS sequence"/>
</dbReference>
<keyword evidence="3" id="KW-1185">Reference proteome</keyword>
<evidence type="ECO:0000259" key="1">
    <source>
        <dbReference type="Pfam" id="PF13456"/>
    </source>
</evidence>
<dbReference type="PANTHER" id="PTHR47723">
    <property type="entry name" value="OS05G0353850 PROTEIN"/>
    <property type="match status" value="1"/>
</dbReference>
<dbReference type="InterPro" id="IPR012337">
    <property type="entry name" value="RNaseH-like_sf"/>
</dbReference>
<organism evidence="2 3">
    <name type="scientific">Jatropha curcas</name>
    <name type="common">Barbados nut</name>
    <dbReference type="NCBI Taxonomy" id="180498"/>
    <lineage>
        <taxon>Eukaryota</taxon>
        <taxon>Viridiplantae</taxon>
        <taxon>Streptophyta</taxon>
        <taxon>Embryophyta</taxon>
        <taxon>Tracheophyta</taxon>
        <taxon>Spermatophyta</taxon>
        <taxon>Magnoliopsida</taxon>
        <taxon>eudicotyledons</taxon>
        <taxon>Gunneridae</taxon>
        <taxon>Pentapetalae</taxon>
        <taxon>rosids</taxon>
        <taxon>fabids</taxon>
        <taxon>Malpighiales</taxon>
        <taxon>Euphorbiaceae</taxon>
        <taxon>Crotonoideae</taxon>
        <taxon>Jatropheae</taxon>
        <taxon>Jatropha</taxon>
    </lineage>
</organism>
<dbReference type="Gene3D" id="3.30.420.10">
    <property type="entry name" value="Ribonuclease H-like superfamily/Ribonuclease H"/>
    <property type="match status" value="1"/>
</dbReference>
<feature type="domain" description="RNase H type-1" evidence="1">
    <location>
        <begin position="22"/>
        <end position="100"/>
    </location>
</feature>
<dbReference type="EMBL" id="KK915084">
    <property type="protein sequence ID" value="KDP24719.1"/>
    <property type="molecule type" value="Genomic_DNA"/>
</dbReference>
<dbReference type="CDD" id="cd06222">
    <property type="entry name" value="RNase_H_like"/>
    <property type="match status" value="1"/>
</dbReference>
<sequence length="104" mass="11475">MGLSGNEETTVNGGEFYYHPAGHAEVAAALFGVEKALEVGLTQPVLESDCMVLIQHLQRRVFPDNELGTWLMNLDLLLGHCLSCSFVHVKRDLNAVADCFFFCC</sequence>
<dbReference type="InterPro" id="IPR044730">
    <property type="entry name" value="RNase_H-like_dom_plant"/>
</dbReference>
<dbReference type="SUPFAM" id="SSF53098">
    <property type="entry name" value="Ribonuclease H-like"/>
    <property type="match status" value="1"/>
</dbReference>
<accession>A0A067JYY3</accession>
<gene>
    <name evidence="2" type="ORF">JCGZ_25710</name>
</gene>
<dbReference type="PANTHER" id="PTHR47723:SF19">
    <property type="entry name" value="POLYNUCLEOTIDYL TRANSFERASE, RIBONUCLEASE H-LIKE SUPERFAMILY PROTEIN"/>
    <property type="match status" value="1"/>
</dbReference>
<dbReference type="InterPro" id="IPR036397">
    <property type="entry name" value="RNaseH_sf"/>
</dbReference>
<dbReference type="AlphaFoldDB" id="A0A067JYY3"/>
<protein>
    <recommendedName>
        <fullName evidence="1">RNase H type-1 domain-containing protein</fullName>
    </recommendedName>
</protein>
<dbReference type="GO" id="GO:0004523">
    <property type="term" value="F:RNA-DNA hybrid ribonuclease activity"/>
    <property type="evidence" value="ECO:0007669"/>
    <property type="project" value="InterPro"/>
</dbReference>
<evidence type="ECO:0000313" key="2">
    <source>
        <dbReference type="EMBL" id="KDP24719.1"/>
    </source>
</evidence>
<dbReference type="GO" id="GO:0003676">
    <property type="term" value="F:nucleic acid binding"/>
    <property type="evidence" value="ECO:0007669"/>
    <property type="project" value="InterPro"/>
</dbReference>
<evidence type="ECO:0000313" key="3">
    <source>
        <dbReference type="Proteomes" id="UP000027138"/>
    </source>
</evidence>
<name>A0A067JYY3_JATCU</name>
<dbReference type="Pfam" id="PF13456">
    <property type="entry name" value="RVT_3"/>
    <property type="match status" value="1"/>
</dbReference>
<reference evidence="2 3" key="1">
    <citation type="journal article" date="2014" name="PLoS ONE">
        <title>Global Analysis of Gene Expression Profiles in Physic Nut (Jatropha curcas L.) Seedlings Exposed to Salt Stress.</title>
        <authorList>
            <person name="Zhang L."/>
            <person name="Zhang C."/>
            <person name="Wu P."/>
            <person name="Chen Y."/>
            <person name="Li M."/>
            <person name="Jiang H."/>
            <person name="Wu G."/>
        </authorList>
    </citation>
    <scope>NUCLEOTIDE SEQUENCE [LARGE SCALE GENOMIC DNA]</scope>
    <source>
        <strain evidence="3">cv. GZQX0401</strain>
        <tissue evidence="2">Young leaves</tissue>
    </source>
</reference>
<dbReference type="InterPro" id="IPR002156">
    <property type="entry name" value="RNaseH_domain"/>
</dbReference>
<proteinExistence type="predicted"/>